<dbReference type="Gene3D" id="3.30.2000.30">
    <property type="match status" value="1"/>
</dbReference>
<evidence type="ECO:0000313" key="1">
    <source>
        <dbReference type="EMBL" id="GLS87688.1"/>
    </source>
</evidence>
<organism evidence="1 2">
    <name type="scientific">Cypionkella aquatica</name>
    <dbReference type="NCBI Taxonomy" id="1756042"/>
    <lineage>
        <taxon>Bacteria</taxon>
        <taxon>Pseudomonadati</taxon>
        <taxon>Pseudomonadota</taxon>
        <taxon>Alphaproteobacteria</taxon>
        <taxon>Rhodobacterales</taxon>
        <taxon>Paracoccaceae</taxon>
        <taxon>Cypionkella</taxon>
    </lineage>
</organism>
<comment type="caution">
    <text evidence="1">The sequence shown here is derived from an EMBL/GenBank/DDBJ whole genome shotgun (WGS) entry which is preliminary data.</text>
</comment>
<dbReference type="AlphaFoldDB" id="A0AA37TU90"/>
<keyword evidence="2" id="KW-1185">Reference proteome</keyword>
<dbReference type="InterPro" id="IPR021508">
    <property type="entry name" value="Gp17-like"/>
</dbReference>
<gene>
    <name evidence="1" type="ORF">GCM10010873_26620</name>
</gene>
<dbReference type="InterPro" id="IPR053745">
    <property type="entry name" value="Viral_Tail_Comp_sf"/>
</dbReference>
<dbReference type="Pfam" id="PF11367">
    <property type="entry name" value="Tail_completion_gp17"/>
    <property type="match status" value="1"/>
</dbReference>
<dbReference type="Proteomes" id="UP001157355">
    <property type="component" value="Unassembled WGS sequence"/>
</dbReference>
<reference evidence="1 2" key="1">
    <citation type="journal article" date="2014" name="Int. J. Syst. Evol. Microbiol.">
        <title>Complete genome sequence of Corynebacterium casei LMG S-19264T (=DSM 44701T), isolated from a smear-ripened cheese.</title>
        <authorList>
            <consortium name="US DOE Joint Genome Institute (JGI-PGF)"/>
            <person name="Walter F."/>
            <person name="Albersmeier A."/>
            <person name="Kalinowski J."/>
            <person name="Ruckert C."/>
        </authorList>
    </citation>
    <scope>NUCLEOTIDE SEQUENCE [LARGE SCALE GENOMIC DNA]</scope>
    <source>
        <strain evidence="1 2">NBRC 111766</strain>
    </source>
</reference>
<dbReference type="RefSeq" id="WP_284325863.1">
    <property type="nucleotide sequence ID" value="NZ_BSPP01000010.1"/>
</dbReference>
<accession>A0AA37TU90</accession>
<dbReference type="EMBL" id="BSPP01000010">
    <property type="protein sequence ID" value="GLS87688.1"/>
    <property type="molecule type" value="Genomic_DNA"/>
</dbReference>
<evidence type="ECO:0000313" key="2">
    <source>
        <dbReference type="Proteomes" id="UP001157355"/>
    </source>
</evidence>
<evidence type="ECO:0008006" key="3">
    <source>
        <dbReference type="Google" id="ProtNLM"/>
    </source>
</evidence>
<name>A0AA37TU90_9RHOB</name>
<sequence>MSISTDIQTAIFERLTSAISVTALVGQRVYDAPDKDSVWPYISFGPSDQVPDDILCIEGQTHSLQIDAWSKATDGQREAKLIVDAVRKALHLYPIDLGAGAVLVMRVIIARVLPDPATGVTHGVVALEIEAEEA</sequence>
<protein>
    <recommendedName>
        <fullName evidence="3">DUF3168 domain-containing protein</fullName>
    </recommendedName>
</protein>
<proteinExistence type="predicted"/>